<dbReference type="Proteomes" id="UP000265520">
    <property type="component" value="Unassembled WGS sequence"/>
</dbReference>
<sequence>MIEKSGNNLVDYPDSNESSKSMAGNKEVSDPEVVIM</sequence>
<organism evidence="2 3">
    <name type="scientific">Trifolium medium</name>
    <dbReference type="NCBI Taxonomy" id="97028"/>
    <lineage>
        <taxon>Eukaryota</taxon>
        <taxon>Viridiplantae</taxon>
        <taxon>Streptophyta</taxon>
        <taxon>Embryophyta</taxon>
        <taxon>Tracheophyta</taxon>
        <taxon>Spermatophyta</taxon>
        <taxon>Magnoliopsida</taxon>
        <taxon>eudicotyledons</taxon>
        <taxon>Gunneridae</taxon>
        <taxon>Pentapetalae</taxon>
        <taxon>rosids</taxon>
        <taxon>fabids</taxon>
        <taxon>Fabales</taxon>
        <taxon>Fabaceae</taxon>
        <taxon>Papilionoideae</taxon>
        <taxon>50 kb inversion clade</taxon>
        <taxon>NPAAA clade</taxon>
        <taxon>Hologalegina</taxon>
        <taxon>IRL clade</taxon>
        <taxon>Trifolieae</taxon>
        <taxon>Trifolium</taxon>
    </lineage>
</organism>
<keyword evidence="3" id="KW-1185">Reference proteome</keyword>
<dbReference type="EMBL" id="LXQA010837201">
    <property type="protein sequence ID" value="MCI73378.1"/>
    <property type="molecule type" value="Genomic_DNA"/>
</dbReference>
<comment type="caution">
    <text evidence="2">The sequence shown here is derived from an EMBL/GenBank/DDBJ whole genome shotgun (WGS) entry which is preliminary data.</text>
</comment>
<accession>A0A392UKH5</accession>
<evidence type="ECO:0000313" key="3">
    <source>
        <dbReference type="Proteomes" id="UP000265520"/>
    </source>
</evidence>
<evidence type="ECO:0000313" key="2">
    <source>
        <dbReference type="EMBL" id="MCI73378.1"/>
    </source>
</evidence>
<protein>
    <submittedName>
        <fullName evidence="2">Uncharacterized protein</fullName>
    </submittedName>
</protein>
<dbReference type="AlphaFoldDB" id="A0A392UKH5"/>
<name>A0A392UKH5_9FABA</name>
<reference evidence="2 3" key="1">
    <citation type="journal article" date="2018" name="Front. Plant Sci.">
        <title>Red Clover (Trifolium pratense) and Zigzag Clover (T. medium) - A Picture of Genomic Similarities and Differences.</title>
        <authorList>
            <person name="Dluhosova J."/>
            <person name="Istvanek J."/>
            <person name="Nedelnik J."/>
            <person name="Repkova J."/>
        </authorList>
    </citation>
    <scope>NUCLEOTIDE SEQUENCE [LARGE SCALE GENOMIC DNA]</scope>
    <source>
        <strain evidence="3">cv. 10/8</strain>
        <tissue evidence="2">Leaf</tissue>
    </source>
</reference>
<feature type="non-terminal residue" evidence="2">
    <location>
        <position position="36"/>
    </location>
</feature>
<proteinExistence type="predicted"/>
<feature type="region of interest" description="Disordered" evidence="1">
    <location>
        <begin position="1"/>
        <end position="36"/>
    </location>
</feature>
<evidence type="ECO:0000256" key="1">
    <source>
        <dbReference type="SAM" id="MobiDB-lite"/>
    </source>
</evidence>